<dbReference type="RefSeq" id="WP_090689756.1">
    <property type="nucleotide sequence ID" value="NZ_CADERL010000021.1"/>
</dbReference>
<evidence type="ECO:0000256" key="2">
    <source>
        <dbReference type="ARBA" id="ARBA00022643"/>
    </source>
</evidence>
<dbReference type="CDD" id="cd01095">
    <property type="entry name" value="Nitrilotriacetate_monoxgenase"/>
    <property type="match status" value="1"/>
</dbReference>
<dbReference type="NCBIfam" id="TIGR03860">
    <property type="entry name" value="FMN_nitrolo"/>
    <property type="match status" value="1"/>
</dbReference>
<evidence type="ECO:0000256" key="3">
    <source>
        <dbReference type="ARBA" id="ARBA00023002"/>
    </source>
</evidence>
<dbReference type="PIRSF" id="PIRSF000337">
    <property type="entry name" value="NTA_MOA"/>
    <property type="match status" value="1"/>
</dbReference>
<accession>A0A1G8H8D4</accession>
<dbReference type="InterPro" id="IPR051260">
    <property type="entry name" value="Diverse_substr_monoxygenases"/>
</dbReference>
<dbReference type="GO" id="GO:0004497">
    <property type="term" value="F:monooxygenase activity"/>
    <property type="evidence" value="ECO:0007669"/>
    <property type="project" value="UniProtKB-KW"/>
</dbReference>
<feature type="binding site" evidence="6">
    <location>
        <position position="230"/>
    </location>
    <ligand>
        <name>FMN</name>
        <dbReference type="ChEBI" id="CHEBI:58210"/>
    </ligand>
</feature>
<dbReference type="AlphaFoldDB" id="A0A1G8H8D4"/>
<dbReference type="GO" id="GO:0016705">
    <property type="term" value="F:oxidoreductase activity, acting on paired donors, with incorporation or reduction of molecular oxygen"/>
    <property type="evidence" value="ECO:0007669"/>
    <property type="project" value="InterPro"/>
</dbReference>
<dbReference type="Pfam" id="PF00296">
    <property type="entry name" value="Bac_luciferase"/>
    <property type="match status" value="1"/>
</dbReference>
<feature type="binding site" evidence="6">
    <location>
        <position position="156"/>
    </location>
    <ligand>
        <name>FMN</name>
        <dbReference type="ChEBI" id="CHEBI:58210"/>
    </ligand>
</feature>
<gene>
    <name evidence="8" type="ORF">SAMN05216466_11649</name>
</gene>
<dbReference type="SUPFAM" id="SSF51679">
    <property type="entry name" value="Bacterial luciferase-like"/>
    <property type="match status" value="1"/>
</dbReference>
<sequence length="448" mass="50027">MSTSSQPRPPRQLRLGAFMRPVTIHTGAWRYPGAYPDANFNFAHMKRFAQTLERGRFDAFFMADHLAVLNMPVASLKRSHTVTSFEPMTLLPALAAVTEHLGLIATASTTFDAPYHVARRFASLDHISGGRAGWNLVTTSNPDAALNFGLEEHVEHDERYRRAREFFDVVIGLWDSWADDALIRDVESGIFFDPDKLHVLDHKGKYYSVRGPLNIARPVQGWPVIVQAGSSEAGRQIAAETAEAVFTAQTTLADGQRFYADVKGRMEKLGRPRDHMKILPAAFVVVGDTLDEALEKRARLDTFVHYDSGIASLSIALGHDVSGFDPDGPLPEIPESNASRTSRQRVVEWAERDKLTIRQLAQRIGGYSGLEMVGTPAMIADQMEAWLVGEGSDGFNVMFPYLPGGLDDFVDKVIPELQRRGIFRREYEGTTLRENLGLPRPENRFFRA</sequence>
<comment type="similarity">
    <text evidence="5">Belongs to the NtaA/SnaA/DszA monooxygenase family.</text>
</comment>
<keyword evidence="2 6" id="KW-0288">FMN</keyword>
<organism evidence="8 9">
    <name type="scientific">Paraburkholderia phenazinium</name>
    <dbReference type="NCBI Taxonomy" id="60549"/>
    <lineage>
        <taxon>Bacteria</taxon>
        <taxon>Pseudomonadati</taxon>
        <taxon>Pseudomonadota</taxon>
        <taxon>Betaproteobacteria</taxon>
        <taxon>Burkholderiales</taxon>
        <taxon>Burkholderiaceae</taxon>
        <taxon>Paraburkholderia</taxon>
    </lineage>
</organism>
<feature type="binding site" evidence="6">
    <location>
        <position position="231"/>
    </location>
    <ligand>
        <name>FMN</name>
        <dbReference type="ChEBI" id="CHEBI:58210"/>
    </ligand>
</feature>
<evidence type="ECO:0000256" key="4">
    <source>
        <dbReference type="ARBA" id="ARBA00023033"/>
    </source>
</evidence>
<keyword evidence="1 6" id="KW-0285">Flavoprotein</keyword>
<evidence type="ECO:0000256" key="1">
    <source>
        <dbReference type="ARBA" id="ARBA00022630"/>
    </source>
</evidence>
<evidence type="ECO:0000256" key="6">
    <source>
        <dbReference type="PIRSR" id="PIRSR000337-1"/>
    </source>
</evidence>
<proteinExistence type="inferred from homology"/>
<name>A0A1G8H8D4_9BURK</name>
<evidence type="ECO:0000313" key="8">
    <source>
        <dbReference type="EMBL" id="SDI02873.1"/>
    </source>
</evidence>
<reference evidence="8 9" key="1">
    <citation type="submission" date="2016-10" db="EMBL/GenBank/DDBJ databases">
        <authorList>
            <person name="de Groot N.N."/>
        </authorList>
    </citation>
    <scope>NUCLEOTIDE SEQUENCE [LARGE SCALE GENOMIC DNA]</scope>
    <source>
        <strain evidence="8 9">LMG 2247</strain>
    </source>
</reference>
<dbReference type="Gene3D" id="3.20.20.30">
    <property type="entry name" value="Luciferase-like domain"/>
    <property type="match status" value="1"/>
</dbReference>
<feature type="binding site" evidence="6">
    <location>
        <position position="160"/>
    </location>
    <ligand>
        <name>FMN</name>
        <dbReference type="ChEBI" id="CHEBI:58210"/>
    </ligand>
</feature>
<evidence type="ECO:0000256" key="5">
    <source>
        <dbReference type="ARBA" id="ARBA00033748"/>
    </source>
</evidence>
<evidence type="ECO:0000313" key="9">
    <source>
        <dbReference type="Proteomes" id="UP000199706"/>
    </source>
</evidence>
<dbReference type="InterPro" id="IPR011251">
    <property type="entry name" value="Luciferase-like_dom"/>
</dbReference>
<feature type="domain" description="Luciferase-like" evidence="7">
    <location>
        <begin position="31"/>
        <end position="387"/>
    </location>
</feature>
<protein>
    <submittedName>
        <fullName evidence="8">FMN-dependent oxidoreductase, nitrilotriacetate monooxygenase family</fullName>
    </submittedName>
</protein>
<feature type="binding site" evidence="6">
    <location>
        <position position="106"/>
    </location>
    <ligand>
        <name>FMN</name>
        <dbReference type="ChEBI" id="CHEBI:58210"/>
    </ligand>
</feature>
<keyword evidence="4 8" id="KW-0503">Monooxygenase</keyword>
<dbReference type="InterPro" id="IPR016215">
    <property type="entry name" value="NTA_MOA"/>
</dbReference>
<keyword evidence="3" id="KW-0560">Oxidoreductase</keyword>
<dbReference type="Proteomes" id="UP000199706">
    <property type="component" value="Unassembled WGS sequence"/>
</dbReference>
<dbReference type="PANTHER" id="PTHR30011:SF16">
    <property type="entry name" value="C2H2 FINGER DOMAIN TRANSCRIPTION FACTOR (EUROFUNG)-RELATED"/>
    <property type="match status" value="1"/>
</dbReference>
<evidence type="ECO:0000259" key="7">
    <source>
        <dbReference type="Pfam" id="PF00296"/>
    </source>
</evidence>
<dbReference type="OrthoDB" id="4505903at2"/>
<dbReference type="PANTHER" id="PTHR30011">
    <property type="entry name" value="ALKANESULFONATE MONOOXYGENASE-RELATED"/>
    <property type="match status" value="1"/>
</dbReference>
<dbReference type="EMBL" id="FNCJ01000016">
    <property type="protein sequence ID" value="SDI02873.1"/>
    <property type="molecule type" value="Genomic_DNA"/>
</dbReference>
<feature type="binding site" evidence="6">
    <location>
        <position position="64"/>
    </location>
    <ligand>
        <name>FMN</name>
        <dbReference type="ChEBI" id="CHEBI:58210"/>
    </ligand>
</feature>
<dbReference type="InterPro" id="IPR036661">
    <property type="entry name" value="Luciferase-like_sf"/>
</dbReference>